<dbReference type="InterPro" id="IPR036909">
    <property type="entry name" value="Cyt_c-like_dom_sf"/>
</dbReference>
<dbReference type="PANTHER" id="PTHR33546">
    <property type="entry name" value="LARGE, MULTIFUNCTIONAL SECRETED PROTEIN-RELATED"/>
    <property type="match status" value="1"/>
</dbReference>
<dbReference type="PANTHER" id="PTHR33546:SF1">
    <property type="entry name" value="LARGE, MULTIFUNCTIONAL SECRETED PROTEIN"/>
    <property type="match status" value="1"/>
</dbReference>
<evidence type="ECO:0000256" key="5">
    <source>
        <dbReference type="SAM" id="MobiDB-lite"/>
    </source>
</evidence>
<dbReference type="InterPro" id="IPR055557">
    <property type="entry name" value="DUF7133"/>
</dbReference>
<dbReference type="Gene3D" id="1.25.10.10">
    <property type="entry name" value="Leucine-rich Repeat Variant"/>
    <property type="match status" value="2"/>
</dbReference>
<gene>
    <name evidence="8" type="ORF">WKV53_26040</name>
</gene>
<dbReference type="Proteomes" id="UP001371305">
    <property type="component" value="Unassembled WGS sequence"/>
</dbReference>
<evidence type="ECO:0000259" key="7">
    <source>
        <dbReference type="PROSITE" id="PS51007"/>
    </source>
</evidence>
<dbReference type="InterPro" id="IPR013427">
    <property type="entry name" value="Haem-bd_dom_put"/>
</dbReference>
<dbReference type="EMBL" id="JBBUKT010000015">
    <property type="protein sequence ID" value="MEK7954004.1"/>
    <property type="molecule type" value="Genomic_DNA"/>
</dbReference>
<feature type="domain" description="Cytochrome c" evidence="7">
    <location>
        <begin position="1152"/>
        <end position="1289"/>
    </location>
</feature>
<evidence type="ECO:0000313" key="9">
    <source>
        <dbReference type="Proteomes" id="UP001371305"/>
    </source>
</evidence>
<protein>
    <submittedName>
        <fullName evidence="8">HEAT repeat domain-containing protein</fullName>
    </submittedName>
</protein>
<dbReference type="InterPro" id="IPR016024">
    <property type="entry name" value="ARM-type_fold"/>
</dbReference>
<name>A0ABU9B467_9BACT</name>
<dbReference type="PROSITE" id="PS51007">
    <property type="entry name" value="CYTC"/>
    <property type="match status" value="1"/>
</dbReference>
<feature type="compositionally biased region" description="Basic and acidic residues" evidence="5">
    <location>
        <begin position="1289"/>
        <end position="1306"/>
    </location>
</feature>
<feature type="signal peptide" evidence="6">
    <location>
        <begin position="1"/>
        <end position="20"/>
    </location>
</feature>
<dbReference type="InterPro" id="IPR011989">
    <property type="entry name" value="ARM-like"/>
</dbReference>
<evidence type="ECO:0000256" key="6">
    <source>
        <dbReference type="SAM" id="SignalP"/>
    </source>
</evidence>
<comment type="caution">
    <text evidence="8">The sequence shown here is derived from an EMBL/GenBank/DDBJ whole genome shotgun (WGS) entry which is preliminary data.</text>
</comment>
<dbReference type="InterPro" id="IPR011041">
    <property type="entry name" value="Quinoprot_gluc/sorb_DH_b-prop"/>
</dbReference>
<dbReference type="SUPFAM" id="SSF46626">
    <property type="entry name" value="Cytochrome c"/>
    <property type="match status" value="1"/>
</dbReference>
<keyword evidence="2 4" id="KW-0479">Metal-binding</keyword>
<evidence type="ECO:0000256" key="3">
    <source>
        <dbReference type="ARBA" id="ARBA00023004"/>
    </source>
</evidence>
<dbReference type="Gene3D" id="2.120.10.30">
    <property type="entry name" value="TolB, C-terminal domain"/>
    <property type="match status" value="1"/>
</dbReference>
<keyword evidence="1 4" id="KW-0349">Heme</keyword>
<proteinExistence type="predicted"/>
<evidence type="ECO:0000313" key="8">
    <source>
        <dbReference type="EMBL" id="MEK7954004.1"/>
    </source>
</evidence>
<dbReference type="Gene3D" id="1.10.760.10">
    <property type="entry name" value="Cytochrome c-like domain"/>
    <property type="match status" value="1"/>
</dbReference>
<evidence type="ECO:0000256" key="4">
    <source>
        <dbReference type="PROSITE-ProRule" id="PRU00433"/>
    </source>
</evidence>
<feature type="region of interest" description="Disordered" evidence="5">
    <location>
        <begin position="1286"/>
        <end position="1306"/>
    </location>
</feature>
<keyword evidence="6" id="KW-0732">Signal</keyword>
<sequence length="1306" mass="140658">MKARLLWASSLLLATGSSMGATKVLQAFEGDGYGDWKTEGTAFGLAPVSGKMDGLNAELTGYSQESLACSANGGDVAKGSLTSPDIKISENYICFLIAGGKHPGKTAVQLLVDGKVVREATGQDSLQCRTEVWDVTEFKGKNAKIRLLDDEEGRWGVIAADQFVMTDYANYKFPPTTKDGKAHTAGLVATDVIPGLTVPRGTKVSIVADYKNGGVTSPTALAFGEKGEIYVAETTRFRHGVPDNRDHLYWYLDDISSHSTDDRRKLHEKWKDKEENTSIKFLTEKADRVRVLSKPGADGKSATSELFADGFNDVLDGPAAGVFEYDGTTYVACIPNIWALRDKDGNGKIDKPDERQKLFEGFGVRVSFSGHDLNGFALGPDGRLYGTLGDRGMNLTTREGVHYEYPDQGCVFRFDPDGSNFEVVHTGLRNPKEIAFDEFGNAISVDNNSDQGDQARVVYVMDGADSGWSMEHQALHSFHRQIGMEERPPNRWMEEQMWAPLNDKQPAYILPPVANLTSGPSGLTYYPGTGFLEEEAGRFLICDYRGGAANSGLWSFKVEPSGAYMKMTDSRQFNWGAAVTDVEYSYDGRLMVTDFITGWQSHDDGRVYALTADKPFRAEEAAQTAELIEAGIDKKPVPALEKLLSHPDMRVRLRAEIALTRKDGGFDVLAKAAKEGKDRLTRLHGVWGLGIVARRGSAALPVGAGDGFGKVPDKATRDKARAALVPLLTDKDAEVRAQAVKVLGESGLSGAGLPLMALIADESPRVRSFAAIAAGRMKETGTLSQVWDMLAQSDDVALRHAGVFALSKLCTPSQLVSLSQHKSERVRLAAVIALRRLKDTAVVAFLRDRDPKVAREALEAIHDTSIEGARPAVAELLDAPPAWISPMDWRRLLHSALRLGDEKNLHRVIAVVLDDKAPDASRAEALRLVGLWSKPPLVDQSLGHVAPLSERDPAMVRKVLTPELSKLLQLQGKLAEPALALVKKYELDLSKVDDATLKGLVMNQKLPGAARSEALELYATRKPAGFDQLLGELAKGQNDDLAIGAIKKLAASHPAAALESLKAATSNNSAHRQQEAWKVAGDLKVPGAESLFVAGLDQLKAKSGATPSTLELLDAAAKRTEPEVKKALEGYKAAIAASTDPLTPYLGSLLGGDEDKGGQLFESHPAGQCMRCHSAGGGHGGGDAGPNLEAVGKRGDAKYFLESLINPNAKVAIGFGISSVTLKGGKNVAGILLADDKDKVDIDSNGKVLRVRRGDIESMTPPVSAMPPMGAMLSASELRDVVAWLGSRKGKDPEPKKRPEPEVVTP</sequence>
<dbReference type="NCBIfam" id="TIGR02603">
    <property type="entry name" value="CxxCH_TIGR02603"/>
    <property type="match status" value="1"/>
</dbReference>
<evidence type="ECO:0000256" key="1">
    <source>
        <dbReference type="ARBA" id="ARBA00022617"/>
    </source>
</evidence>
<accession>A0ABU9B467</accession>
<dbReference type="InterPro" id="IPR009056">
    <property type="entry name" value="Cyt_c-like_dom"/>
</dbReference>
<evidence type="ECO:0000256" key="2">
    <source>
        <dbReference type="ARBA" id="ARBA00022723"/>
    </source>
</evidence>
<keyword evidence="9" id="KW-1185">Reference proteome</keyword>
<dbReference type="InterPro" id="IPR011042">
    <property type="entry name" value="6-blade_b-propeller_TolB-like"/>
</dbReference>
<dbReference type="Pfam" id="PF23500">
    <property type="entry name" value="DUF7133"/>
    <property type="match status" value="1"/>
</dbReference>
<dbReference type="RefSeq" id="WP_341407771.1">
    <property type="nucleotide sequence ID" value="NZ_JBBUKT010000015.1"/>
</dbReference>
<dbReference type="SUPFAM" id="SSF48371">
    <property type="entry name" value="ARM repeat"/>
    <property type="match status" value="1"/>
</dbReference>
<keyword evidence="3 4" id="KW-0408">Iron</keyword>
<feature type="chain" id="PRO_5047378027" evidence="6">
    <location>
        <begin position="21"/>
        <end position="1306"/>
    </location>
</feature>
<organism evidence="8 9">
    <name type="scientific">Luteolibacter soli</name>
    <dbReference type="NCBI Taxonomy" id="3135280"/>
    <lineage>
        <taxon>Bacteria</taxon>
        <taxon>Pseudomonadati</taxon>
        <taxon>Verrucomicrobiota</taxon>
        <taxon>Verrucomicrobiia</taxon>
        <taxon>Verrucomicrobiales</taxon>
        <taxon>Verrucomicrobiaceae</taxon>
        <taxon>Luteolibacter</taxon>
    </lineage>
</organism>
<reference evidence="8 9" key="1">
    <citation type="submission" date="2024-04" db="EMBL/GenBank/DDBJ databases">
        <title>Luteolibacter sp. isolated from soil.</title>
        <authorList>
            <person name="An J."/>
        </authorList>
    </citation>
    <scope>NUCLEOTIDE SEQUENCE [LARGE SCALE GENOMIC DNA]</scope>
    <source>
        <strain evidence="8 9">Y139</strain>
    </source>
</reference>
<dbReference type="SUPFAM" id="SSF50952">
    <property type="entry name" value="Soluble quinoprotein glucose dehydrogenase"/>
    <property type="match status" value="1"/>
</dbReference>
<dbReference type="Pfam" id="PF13646">
    <property type="entry name" value="HEAT_2"/>
    <property type="match status" value="1"/>
</dbReference>